<proteinExistence type="predicted"/>
<feature type="region of interest" description="Disordered" evidence="1">
    <location>
        <begin position="1"/>
        <end position="25"/>
    </location>
</feature>
<evidence type="ECO:0008006" key="3">
    <source>
        <dbReference type="Google" id="ProtNLM"/>
    </source>
</evidence>
<dbReference type="Pfam" id="PF16510">
    <property type="entry name" value="P22_portal"/>
    <property type="match status" value="1"/>
</dbReference>
<gene>
    <name evidence="2" type="ORF">UFOVP275_39</name>
</gene>
<feature type="compositionally biased region" description="Pro residues" evidence="1">
    <location>
        <begin position="718"/>
        <end position="728"/>
    </location>
</feature>
<feature type="region of interest" description="Disordered" evidence="1">
    <location>
        <begin position="584"/>
        <end position="603"/>
    </location>
</feature>
<organism evidence="2">
    <name type="scientific">uncultured Caudovirales phage</name>
    <dbReference type="NCBI Taxonomy" id="2100421"/>
    <lineage>
        <taxon>Viruses</taxon>
        <taxon>Duplodnaviria</taxon>
        <taxon>Heunggongvirae</taxon>
        <taxon>Uroviricota</taxon>
        <taxon>Caudoviricetes</taxon>
        <taxon>Peduoviridae</taxon>
        <taxon>Maltschvirus</taxon>
        <taxon>Maltschvirus maltsch</taxon>
    </lineage>
</organism>
<sequence>MPSYTGDTSKPSQPDNPLDSQQSQELHTKLLSYYRQELDRQSENRFQMAVDEDYYDSIQWSEEEAKVLEDRGQAPIVYNVLAQSINWIIGSEKRGRMDFKILPRTKEDTKPAELKTLLLKYISDVNRLPFHRSRAFEDAIKVGIGWMEDGANDDDDGEPIYSRYESWRNILHDSAATELDFSDGRYIFRSKWVDLDIAKALFPKRHAQIEDAAIDASLYNGMDLADGDVPMDYMEFDRASHGISRTIVTHKRKRVRLIECEYRAPETVQKMRGGKLKGEIYDDQDPNHIAEVALGNSVLASKLMMRVRVAIMTTKDLLWEGASPYKHNRFRFTPIWCYRRGRDNLPYGIIRPVRDIQDDVNKRASKAQHILSSNKVIMDEGALPEGTSLDEFAEEVARADAILIKRKGYEMKLDVDRELAAPHLELMSRGINMIQQVGGVTDELLGRTTNAVSGIAVQKRQEQGSLATNKPFDNLRLASQMQGELQLSLLEQFCTAEKSFRITNQRGVADFHTINDGLPENEITRTKADFIISEAEWRATMRQAAAEQLMEAITRMPPEIGIIILDLAIDSMDDLPNKDEIAKRIRSKTGMKDPEQSEPTPEDIAAEQAKQEADAFNKQMAVADLEGKKADAFGKQAKAFREMLLAEQAKAETVLTKVDTAANAMVAAQAVITMPTIAKVADGILKEAGWQAGKPAGITMGLPPMQGSQPFQQAPQPQQQPPQLPPMPDQSRPQAIAMPPQAGLSSSMPVAVAAKQAETQALTQSVAAMKEIGAGTVSALSEVGQAIAAMAEQMKASQAPKTGKVIIKKNGDGSFEATKTEE</sequence>
<name>A0A6J5LMZ3_9CAUD</name>
<dbReference type="EMBL" id="LR796290">
    <property type="protein sequence ID" value="CAB4134952.1"/>
    <property type="molecule type" value="Genomic_DNA"/>
</dbReference>
<accession>A0A6J5LMZ3</accession>
<protein>
    <recommendedName>
        <fullName evidence="3">Phage P22-like portal protein</fullName>
    </recommendedName>
</protein>
<dbReference type="InterPro" id="IPR032427">
    <property type="entry name" value="P22_portal"/>
</dbReference>
<reference evidence="2" key="1">
    <citation type="submission" date="2020-04" db="EMBL/GenBank/DDBJ databases">
        <authorList>
            <person name="Chiriac C."/>
            <person name="Salcher M."/>
            <person name="Ghai R."/>
            <person name="Kavagutti S V."/>
        </authorList>
    </citation>
    <scope>NUCLEOTIDE SEQUENCE</scope>
</reference>
<evidence type="ECO:0000256" key="1">
    <source>
        <dbReference type="SAM" id="MobiDB-lite"/>
    </source>
</evidence>
<evidence type="ECO:0000313" key="2">
    <source>
        <dbReference type="EMBL" id="CAB4134952.1"/>
    </source>
</evidence>
<feature type="region of interest" description="Disordered" evidence="1">
    <location>
        <begin position="701"/>
        <end position="743"/>
    </location>
</feature>